<proteinExistence type="predicted"/>
<protein>
    <recommendedName>
        <fullName evidence="2">DUF8180 domain-containing protein</fullName>
    </recommendedName>
</protein>
<evidence type="ECO:0000313" key="3">
    <source>
        <dbReference type="EMBL" id="MBI5252759.1"/>
    </source>
</evidence>
<sequence length="112" mass="12685">MDDLEKSKVRLSHWIGHNLEHLKGYLEVAGLLETLGRSDIADRIRLGVGFVEQANQEFEQALSMLGGSVQPSGGMHNHSHSHEHSHGDEQHDHEHEHSHGHCGLHRHEHEHD</sequence>
<dbReference type="InterPro" id="IPR058493">
    <property type="entry name" value="DUF8180"/>
</dbReference>
<dbReference type="EMBL" id="JACRDE010000646">
    <property type="protein sequence ID" value="MBI5252759.1"/>
    <property type="molecule type" value="Genomic_DNA"/>
</dbReference>
<feature type="compositionally biased region" description="Basic and acidic residues" evidence="1">
    <location>
        <begin position="80"/>
        <end position="112"/>
    </location>
</feature>
<gene>
    <name evidence="3" type="ORF">HY912_24955</name>
</gene>
<feature type="region of interest" description="Disordered" evidence="1">
    <location>
        <begin position="65"/>
        <end position="112"/>
    </location>
</feature>
<comment type="caution">
    <text evidence="3">The sequence shown here is derived from an EMBL/GenBank/DDBJ whole genome shotgun (WGS) entry which is preliminary data.</text>
</comment>
<dbReference type="AlphaFoldDB" id="A0A9D6V879"/>
<dbReference type="Pfam" id="PF26551">
    <property type="entry name" value="DUF8180"/>
    <property type="match status" value="1"/>
</dbReference>
<organism evidence="3 4">
    <name type="scientific">Desulfomonile tiedjei</name>
    <dbReference type="NCBI Taxonomy" id="2358"/>
    <lineage>
        <taxon>Bacteria</taxon>
        <taxon>Pseudomonadati</taxon>
        <taxon>Thermodesulfobacteriota</taxon>
        <taxon>Desulfomonilia</taxon>
        <taxon>Desulfomonilales</taxon>
        <taxon>Desulfomonilaceae</taxon>
        <taxon>Desulfomonile</taxon>
    </lineage>
</organism>
<name>A0A9D6V879_9BACT</name>
<reference evidence="3" key="1">
    <citation type="submission" date="2020-07" db="EMBL/GenBank/DDBJ databases">
        <title>Huge and variable diversity of episymbiotic CPR bacteria and DPANN archaea in groundwater ecosystems.</title>
        <authorList>
            <person name="He C.Y."/>
            <person name="Keren R."/>
            <person name="Whittaker M."/>
            <person name="Farag I.F."/>
            <person name="Doudna J."/>
            <person name="Cate J.H.D."/>
            <person name="Banfield J.F."/>
        </authorList>
    </citation>
    <scope>NUCLEOTIDE SEQUENCE</scope>
    <source>
        <strain evidence="3">NC_groundwater_1664_Pr3_B-0.1um_52_9</strain>
    </source>
</reference>
<dbReference type="Proteomes" id="UP000807825">
    <property type="component" value="Unassembled WGS sequence"/>
</dbReference>
<evidence type="ECO:0000259" key="2">
    <source>
        <dbReference type="Pfam" id="PF26551"/>
    </source>
</evidence>
<accession>A0A9D6V879</accession>
<evidence type="ECO:0000313" key="4">
    <source>
        <dbReference type="Proteomes" id="UP000807825"/>
    </source>
</evidence>
<feature type="domain" description="DUF8180" evidence="2">
    <location>
        <begin position="8"/>
        <end position="65"/>
    </location>
</feature>
<evidence type="ECO:0000256" key="1">
    <source>
        <dbReference type="SAM" id="MobiDB-lite"/>
    </source>
</evidence>